<dbReference type="Pfam" id="PF05139">
    <property type="entry name" value="Erythro_esteras"/>
    <property type="match status" value="1"/>
</dbReference>
<accession>A0A3R9NG06</accession>
<dbReference type="RefSeq" id="WP_125435818.1">
    <property type="nucleotide sequence ID" value="NZ_RWIU01000001.1"/>
</dbReference>
<dbReference type="EMBL" id="RWIU01000001">
    <property type="protein sequence ID" value="RSK46312.1"/>
    <property type="molecule type" value="Genomic_DNA"/>
</dbReference>
<reference evidence="2 3" key="1">
    <citation type="submission" date="2018-12" db="EMBL/GenBank/DDBJ databases">
        <authorList>
            <person name="Feng G."/>
            <person name="Zhu H."/>
        </authorList>
    </citation>
    <scope>NUCLEOTIDE SEQUENCE [LARGE SCALE GENOMIC DNA]</scope>
    <source>
        <strain evidence="2 3">LMG 26000</strain>
    </source>
</reference>
<gene>
    <name evidence="2" type="ORF">EI293_03850</name>
</gene>
<organism evidence="2 3">
    <name type="scientific">Hymenobacter perfusus</name>
    <dbReference type="NCBI Taxonomy" id="1236770"/>
    <lineage>
        <taxon>Bacteria</taxon>
        <taxon>Pseudomonadati</taxon>
        <taxon>Bacteroidota</taxon>
        <taxon>Cytophagia</taxon>
        <taxon>Cytophagales</taxon>
        <taxon>Hymenobacteraceae</taxon>
        <taxon>Hymenobacter</taxon>
    </lineage>
</organism>
<dbReference type="Proteomes" id="UP000270291">
    <property type="component" value="Unassembled WGS sequence"/>
</dbReference>
<dbReference type="OrthoDB" id="9810066at2"/>
<dbReference type="Gene3D" id="3.40.1660.10">
    <property type="entry name" value="EreA-like (biosynthetic domain)"/>
    <property type="match status" value="1"/>
</dbReference>
<dbReference type="Gene3D" id="3.30.1870.10">
    <property type="entry name" value="EreA-like, domain 2"/>
    <property type="match status" value="1"/>
</dbReference>
<proteinExistence type="predicted"/>
<evidence type="ECO:0000256" key="1">
    <source>
        <dbReference type="SAM" id="SignalP"/>
    </source>
</evidence>
<dbReference type="PANTHER" id="PTHR31299:SF0">
    <property type="entry name" value="ESTERASE, PUTATIVE (AFU_ORTHOLOGUE AFUA_1G05850)-RELATED"/>
    <property type="match status" value="1"/>
</dbReference>
<dbReference type="PANTHER" id="PTHR31299">
    <property type="entry name" value="ESTERASE, PUTATIVE (AFU_ORTHOLOGUE AFUA_1G05850)-RELATED"/>
    <property type="match status" value="1"/>
</dbReference>
<dbReference type="CDD" id="cd14728">
    <property type="entry name" value="Ere-like"/>
    <property type="match status" value="1"/>
</dbReference>
<comment type="caution">
    <text evidence="2">The sequence shown here is derived from an EMBL/GenBank/DDBJ whole genome shotgun (WGS) entry which is preliminary data.</text>
</comment>
<keyword evidence="1" id="KW-0732">Signal</keyword>
<protein>
    <submittedName>
        <fullName evidence="2">Erythromycin esterase family protein</fullName>
    </submittedName>
</protein>
<keyword evidence="3" id="KW-1185">Reference proteome</keyword>
<dbReference type="GO" id="GO:0046677">
    <property type="term" value="P:response to antibiotic"/>
    <property type="evidence" value="ECO:0007669"/>
    <property type="project" value="InterPro"/>
</dbReference>
<name>A0A3R9NG06_9BACT</name>
<evidence type="ECO:0000313" key="2">
    <source>
        <dbReference type="EMBL" id="RSK46312.1"/>
    </source>
</evidence>
<dbReference type="AlphaFoldDB" id="A0A3R9NG06"/>
<feature type="signal peptide" evidence="1">
    <location>
        <begin position="1"/>
        <end position="21"/>
    </location>
</feature>
<dbReference type="InterPro" id="IPR052036">
    <property type="entry name" value="Hydrolase/PRTase-associated"/>
</dbReference>
<dbReference type="SUPFAM" id="SSF159501">
    <property type="entry name" value="EreA/ChaN-like"/>
    <property type="match status" value="1"/>
</dbReference>
<dbReference type="Gene3D" id="1.20.1440.30">
    <property type="entry name" value="Biosynthetic Protein domain"/>
    <property type="match status" value="1"/>
</dbReference>
<evidence type="ECO:0000313" key="3">
    <source>
        <dbReference type="Proteomes" id="UP000270291"/>
    </source>
</evidence>
<feature type="chain" id="PRO_5018749274" evidence="1">
    <location>
        <begin position="22"/>
        <end position="443"/>
    </location>
</feature>
<dbReference type="InterPro" id="IPR007815">
    <property type="entry name" value="Emycin_Estase"/>
</dbReference>
<sequence length="443" mass="49438">MKTFFRSLLAATLLTAPVAAASAQTAPVASAAASDTARIILDASVVNAVNTQSYFLFRQAVQPLIKQMRGKKVVALGEGTHGTAEFYKLRFWLTRVLMEDEGFNQVALENTYADCYRLNQAMHSATIDDLKPLMKKHLLSIWQNRETEEMLNWMHTYNTSHLRKVELTGIDGMFGTTAAEVLREQLATATPEVKALTEQLVQRTQYQDKVWVDLNDRSIPFKRPEMLANGWAGYEATEQLEKALTNVKLTQRQRPVVAGALKNLHHYFDTFYQPKVNKQESSRDSLMAEMTRFLVRDKGSKVIVWAHDAHVSRRLAVPGDNNGGGTGKFLERMFPGQYFVLGTTTATGTVAATKHRFISAASPMAAYPLEAPVAGSWEASLQALTPPVFYLNTSQLQAQDVRRGHRLVGYSPESGKNSYFPFKLSEAYDVMLFVRTTTAATPL</sequence>